<dbReference type="Proteomes" id="UP000297422">
    <property type="component" value="Unassembled WGS sequence"/>
</dbReference>
<organism evidence="1 2">
    <name type="scientific">Leptospira stimsonii</name>
    <dbReference type="NCBI Taxonomy" id="2202203"/>
    <lineage>
        <taxon>Bacteria</taxon>
        <taxon>Pseudomonadati</taxon>
        <taxon>Spirochaetota</taxon>
        <taxon>Spirochaetia</taxon>
        <taxon>Leptospirales</taxon>
        <taxon>Leptospiraceae</taxon>
        <taxon>Leptospira</taxon>
    </lineage>
</organism>
<protein>
    <submittedName>
        <fullName evidence="1">Uncharacterized protein</fullName>
    </submittedName>
</protein>
<accession>A0ABY2N8Z7</accession>
<gene>
    <name evidence="1" type="ORF">EHQ90_06380</name>
</gene>
<dbReference type="RefSeq" id="WP_135684405.1">
    <property type="nucleotide sequence ID" value="NZ_RQEQ01000072.1"/>
</dbReference>
<sequence length="109" mass="12371">MSTIPLQILRPVYNKSDNSLEEGNSEKITIFVDHFKPVTRIRNTDNGAVYTSLEATIPADANIRQTDLIAYPQGLSDIEFSTKGKWLPILKWYQPRDPNGEIDHIEVEA</sequence>
<evidence type="ECO:0000313" key="1">
    <source>
        <dbReference type="EMBL" id="TGM18790.1"/>
    </source>
</evidence>
<dbReference type="EMBL" id="RQGT01000036">
    <property type="protein sequence ID" value="TGM18790.1"/>
    <property type="molecule type" value="Genomic_DNA"/>
</dbReference>
<evidence type="ECO:0000313" key="2">
    <source>
        <dbReference type="Proteomes" id="UP000297422"/>
    </source>
</evidence>
<comment type="caution">
    <text evidence="1">The sequence shown here is derived from an EMBL/GenBank/DDBJ whole genome shotgun (WGS) entry which is preliminary data.</text>
</comment>
<proteinExistence type="predicted"/>
<reference evidence="2" key="1">
    <citation type="journal article" date="2019" name="PLoS Negl. Trop. Dis.">
        <title>Revisiting the worldwide diversity of Leptospira species in the environment.</title>
        <authorList>
            <person name="Vincent A.T."/>
            <person name="Schiettekatte O."/>
            <person name="Bourhy P."/>
            <person name="Veyrier F.J."/>
            <person name="Picardeau M."/>
        </authorList>
    </citation>
    <scope>NUCLEOTIDE SEQUENCE [LARGE SCALE GENOMIC DNA]</scope>
    <source>
        <strain evidence="2">201702407</strain>
    </source>
</reference>
<name>A0ABY2N8Z7_9LEPT</name>
<keyword evidence="2" id="KW-1185">Reference proteome</keyword>